<dbReference type="RefSeq" id="WP_349116157.1">
    <property type="nucleotide sequence ID" value="NZ_JBBNFM010000010.1"/>
</dbReference>
<evidence type="ECO:0000313" key="2">
    <source>
        <dbReference type="EMBL" id="MEQ2454708.1"/>
    </source>
</evidence>
<keyword evidence="3" id="KW-1185">Reference proteome</keyword>
<dbReference type="Proteomes" id="UP001482186">
    <property type="component" value="Unassembled WGS sequence"/>
</dbReference>
<dbReference type="SUPFAM" id="SSF55729">
    <property type="entry name" value="Acyl-CoA N-acyltransferases (Nat)"/>
    <property type="match status" value="1"/>
</dbReference>
<protein>
    <submittedName>
        <fullName evidence="2">GNAT family N-acetyltransferase</fullName>
    </submittedName>
</protein>
<dbReference type="Pfam" id="PF00583">
    <property type="entry name" value="Acetyltransf_1"/>
    <property type="match status" value="1"/>
</dbReference>
<dbReference type="InterPro" id="IPR016181">
    <property type="entry name" value="Acyl_CoA_acyltransferase"/>
</dbReference>
<name>A0ABV1EJE6_9FIRM</name>
<evidence type="ECO:0000313" key="3">
    <source>
        <dbReference type="Proteomes" id="UP001482186"/>
    </source>
</evidence>
<reference evidence="2 3" key="1">
    <citation type="submission" date="2024-04" db="EMBL/GenBank/DDBJ databases">
        <title>Human intestinal bacterial collection.</title>
        <authorList>
            <person name="Pauvert C."/>
            <person name="Hitch T.C.A."/>
            <person name="Clavel T."/>
        </authorList>
    </citation>
    <scope>NUCLEOTIDE SEQUENCE [LARGE SCALE GENOMIC DNA]</scope>
    <source>
        <strain evidence="2 3">CLA-AA-H141</strain>
    </source>
</reference>
<dbReference type="EMBL" id="JBBNFM010000010">
    <property type="protein sequence ID" value="MEQ2454708.1"/>
    <property type="molecule type" value="Genomic_DNA"/>
</dbReference>
<gene>
    <name evidence="2" type="ORF">AAAT04_11730</name>
</gene>
<sequence length="68" mass="7456">MGGGLLIITLIFYNVSIGCNLVDHAKELAKQRGCKAVTLDSGLPRTGAHGFYEHYGFEKSCYGFELMI</sequence>
<feature type="domain" description="N-acetyltransferase" evidence="1">
    <location>
        <begin position="17"/>
        <end position="57"/>
    </location>
</feature>
<proteinExistence type="predicted"/>
<dbReference type="InterPro" id="IPR000182">
    <property type="entry name" value="GNAT_dom"/>
</dbReference>
<organism evidence="2 3">
    <name type="scientific">Coprococcus ammoniilyticus</name>
    <dbReference type="NCBI Taxonomy" id="2981785"/>
    <lineage>
        <taxon>Bacteria</taxon>
        <taxon>Bacillati</taxon>
        <taxon>Bacillota</taxon>
        <taxon>Clostridia</taxon>
        <taxon>Lachnospirales</taxon>
        <taxon>Lachnospiraceae</taxon>
        <taxon>Coprococcus</taxon>
    </lineage>
</organism>
<accession>A0ABV1EJE6</accession>
<evidence type="ECO:0000259" key="1">
    <source>
        <dbReference type="Pfam" id="PF00583"/>
    </source>
</evidence>
<comment type="caution">
    <text evidence="2">The sequence shown here is derived from an EMBL/GenBank/DDBJ whole genome shotgun (WGS) entry which is preliminary data.</text>
</comment>
<dbReference type="Gene3D" id="3.40.630.30">
    <property type="match status" value="1"/>
</dbReference>